<proteinExistence type="predicted"/>
<sequence>MKSRVVRLLQLSLVVSVLGSIVSTSIPINEATAVRVWNKTLPCTWSTTSTSFTTVNCSSTYMSISYTCNSSSGCGALAVSNFEQFVGYGGFFFTELRVDGSTRTKGFTQCVGMGSSCALDDRMAALSIAEPIDYNDTDKFILVGRVGSTSTTGYIYAYAVLNLIV</sequence>
<reference evidence="2" key="1">
    <citation type="submission" date="2018-01" db="EMBL/GenBank/DDBJ databases">
        <authorList>
            <person name="Kerou L M."/>
        </authorList>
    </citation>
    <scope>NUCLEOTIDE SEQUENCE [LARGE SCALE GENOMIC DNA]</scope>
    <source>
        <strain evidence="2">SCU2</strain>
    </source>
</reference>
<dbReference type="AlphaFoldDB" id="A0A2K5ASW8"/>
<keyword evidence="2" id="KW-1185">Reference proteome</keyword>
<accession>A0A2K5ASW8</accession>
<dbReference type="EMBL" id="LT981265">
    <property type="protein sequence ID" value="SPC34717.1"/>
    <property type="molecule type" value="Genomic_DNA"/>
</dbReference>
<dbReference type="KEGG" id="ncv:NCAV_1552"/>
<gene>
    <name evidence="1" type="ORF">NCAV_1552</name>
</gene>
<organism evidence="1 2">
    <name type="scientific">Candidatus Nitrosocaldus cavascurensis</name>
    <dbReference type="NCBI Taxonomy" id="2058097"/>
    <lineage>
        <taxon>Archaea</taxon>
        <taxon>Nitrososphaerota</taxon>
        <taxon>Nitrososphaeria</taxon>
        <taxon>Candidatus Nitrosocaldales</taxon>
        <taxon>Candidatus Nitrosocaldaceae</taxon>
        <taxon>Candidatus Nitrosocaldus</taxon>
    </lineage>
</organism>
<dbReference type="Proteomes" id="UP000236248">
    <property type="component" value="Chromosome NCAV"/>
</dbReference>
<name>A0A2K5ASW8_9ARCH</name>
<protein>
    <submittedName>
        <fullName evidence="1">Uncharacterized protein</fullName>
    </submittedName>
</protein>
<evidence type="ECO:0000313" key="2">
    <source>
        <dbReference type="Proteomes" id="UP000236248"/>
    </source>
</evidence>
<evidence type="ECO:0000313" key="1">
    <source>
        <dbReference type="EMBL" id="SPC34717.1"/>
    </source>
</evidence>